<dbReference type="NCBIfam" id="TIGR00553">
    <property type="entry name" value="pabB"/>
    <property type="match status" value="1"/>
</dbReference>
<evidence type="ECO:0000259" key="5">
    <source>
        <dbReference type="Pfam" id="PF04715"/>
    </source>
</evidence>
<evidence type="ECO:0000313" key="6">
    <source>
        <dbReference type="EMBL" id="TKB52001.1"/>
    </source>
</evidence>
<dbReference type="PANTHER" id="PTHR11236:SF50">
    <property type="entry name" value="AMINODEOXYCHORISMATE SYNTHASE COMPONENT 1"/>
    <property type="match status" value="1"/>
</dbReference>
<evidence type="ECO:0000256" key="2">
    <source>
        <dbReference type="ARBA" id="ARBA00022679"/>
    </source>
</evidence>
<dbReference type="InterPro" id="IPR019999">
    <property type="entry name" value="Anth_synth_I-like"/>
</dbReference>
<dbReference type="Pfam" id="PF00425">
    <property type="entry name" value="Chorismate_bind"/>
    <property type="match status" value="1"/>
</dbReference>
<dbReference type="OrthoDB" id="9803598at2"/>
<dbReference type="InterPro" id="IPR015890">
    <property type="entry name" value="Chorismate_C"/>
</dbReference>
<comment type="caution">
    <text evidence="6">The sequence shown here is derived from an EMBL/GenBank/DDBJ whole genome shotgun (WGS) entry which is preliminary data.</text>
</comment>
<dbReference type="Proteomes" id="UP000305675">
    <property type="component" value="Unassembled WGS sequence"/>
</dbReference>
<dbReference type="InterPro" id="IPR005802">
    <property type="entry name" value="ADC_synth_comp_1"/>
</dbReference>
<proteinExistence type="predicted"/>
<protein>
    <recommendedName>
        <fullName evidence="1">aminodeoxychorismate synthase</fullName>
        <ecNumber evidence="1">2.6.1.85</ecNumber>
    </recommendedName>
</protein>
<dbReference type="GO" id="GO:0009396">
    <property type="term" value="P:folic acid-containing compound biosynthetic process"/>
    <property type="evidence" value="ECO:0007669"/>
    <property type="project" value="InterPro"/>
</dbReference>
<evidence type="ECO:0000256" key="3">
    <source>
        <dbReference type="SAM" id="MobiDB-lite"/>
    </source>
</evidence>
<keyword evidence="6" id="KW-0032">Aminotransferase</keyword>
<name>A0A4V5NVV2_9GAMM</name>
<evidence type="ECO:0000256" key="1">
    <source>
        <dbReference type="ARBA" id="ARBA00013139"/>
    </source>
</evidence>
<feature type="region of interest" description="Disordered" evidence="3">
    <location>
        <begin position="277"/>
        <end position="301"/>
    </location>
</feature>
<dbReference type="SUPFAM" id="SSF56322">
    <property type="entry name" value="ADC synthase"/>
    <property type="match status" value="1"/>
</dbReference>
<organism evidence="6 7">
    <name type="scientific">Ferrimonas aestuarii</name>
    <dbReference type="NCBI Taxonomy" id="2569539"/>
    <lineage>
        <taxon>Bacteria</taxon>
        <taxon>Pseudomonadati</taxon>
        <taxon>Pseudomonadota</taxon>
        <taxon>Gammaproteobacteria</taxon>
        <taxon>Alteromonadales</taxon>
        <taxon>Ferrimonadaceae</taxon>
        <taxon>Ferrimonas</taxon>
    </lineage>
</organism>
<dbReference type="Pfam" id="PF04715">
    <property type="entry name" value="Anth_synt_I_N"/>
    <property type="match status" value="1"/>
</dbReference>
<feature type="domain" description="Chorismate-utilising enzyme C-terminal" evidence="4">
    <location>
        <begin position="201"/>
        <end position="454"/>
    </location>
</feature>
<accession>A0A4V5NVV2</accession>
<dbReference type="InterPro" id="IPR005801">
    <property type="entry name" value="ADC_synthase"/>
</dbReference>
<evidence type="ECO:0000259" key="4">
    <source>
        <dbReference type="Pfam" id="PF00425"/>
    </source>
</evidence>
<dbReference type="GO" id="GO:0046820">
    <property type="term" value="F:4-amino-4-deoxychorismate synthase activity"/>
    <property type="evidence" value="ECO:0007669"/>
    <property type="project" value="UniProtKB-EC"/>
</dbReference>
<dbReference type="InterPro" id="IPR006805">
    <property type="entry name" value="Anth_synth_I_N"/>
</dbReference>
<keyword evidence="7" id="KW-1185">Reference proteome</keyword>
<dbReference type="RefSeq" id="WP_136864515.1">
    <property type="nucleotide sequence ID" value="NZ_SWCJ01000015.1"/>
</dbReference>
<dbReference type="EC" id="2.6.1.85" evidence="1"/>
<dbReference type="PRINTS" id="PR00095">
    <property type="entry name" value="ANTSNTHASEI"/>
</dbReference>
<evidence type="ECO:0000313" key="7">
    <source>
        <dbReference type="Proteomes" id="UP000305675"/>
    </source>
</evidence>
<reference evidence="6 7" key="1">
    <citation type="submission" date="2019-04" db="EMBL/GenBank/DDBJ databases">
        <authorList>
            <person name="Hwang J.C."/>
        </authorList>
    </citation>
    <scope>NUCLEOTIDE SEQUENCE [LARGE SCALE GENOMIC DNA]</scope>
    <source>
        <strain evidence="6 7">IMCC35002</strain>
    </source>
</reference>
<sequence>MSQLTRRPLDLPSDAPALFSSLQHQPWAMLLDSCTPDSQPSHPDSRFDILCADPIGHLICRGNTTQVRWFEQQWQSQEDPLALLDELIARMPQYPVHSDSEHHDLPFVGGAVGHFSYDLGRRFEELPSQTQDEIELPEMAIGLFDWAVIIDKIAGSVELVVQGDESRWQQRLEWLQNQIDHHHSQSQPFALTSAWQQNTSKAAYREAFAKVQEYLRAGDCYQINLTQRFKASYQGDEWQAYQQLRAANQAPFSAFIRLPDAALLSVSPERFLSVDGKQVQTKPIKGTRPRHQDSQQDKANANELAHAPKDRAENLMIVDLLRNDLGRAAAPGSVRVPELFAIESFAAVHHLVSTVTAELAEGVGACDLLRGAFPGGSITGAPKIRAMEIIEELEPYRRSLYCGSIGYLSCHGKMDTSITIRSLVAKQQNLYCWAGGGIVADSQVDAEYQECFDKLAKILPILESAVG</sequence>
<dbReference type="GO" id="GO:0000162">
    <property type="term" value="P:L-tryptophan biosynthetic process"/>
    <property type="evidence" value="ECO:0007669"/>
    <property type="project" value="TreeGrafter"/>
</dbReference>
<feature type="domain" description="Anthranilate synthase component I N-terminal" evidence="5">
    <location>
        <begin position="17"/>
        <end position="154"/>
    </location>
</feature>
<gene>
    <name evidence="6" type="primary">pabB</name>
    <name evidence="6" type="ORF">FCL42_16415</name>
</gene>
<keyword evidence="2 6" id="KW-0808">Transferase</keyword>
<dbReference type="PANTHER" id="PTHR11236">
    <property type="entry name" value="AMINOBENZOATE/ANTHRANILATE SYNTHASE"/>
    <property type="match status" value="1"/>
</dbReference>
<dbReference type="AlphaFoldDB" id="A0A4V5NVV2"/>
<dbReference type="Gene3D" id="3.60.120.10">
    <property type="entry name" value="Anthranilate synthase"/>
    <property type="match status" value="1"/>
</dbReference>
<dbReference type="EMBL" id="SWCJ01000015">
    <property type="protein sequence ID" value="TKB52001.1"/>
    <property type="molecule type" value="Genomic_DNA"/>
</dbReference>